<gene>
    <name evidence="2" type="ORF">ISP20_06755</name>
</gene>
<sequence length="117" mass="13034">MSSSIRLAALAAVTLLAAGCVVEQPAPRRRPVVVEQPAPGYVEVIAPQAPPTVLVEEEPAPRPGYIWARGYWHWNGRKYIAMHGHWEPARPGYHYVHPHYVQRGDGWHLSVGVWAQG</sequence>
<evidence type="ECO:0000313" key="3">
    <source>
        <dbReference type="Proteomes" id="UP001430065"/>
    </source>
</evidence>
<dbReference type="EMBL" id="JADIKC010000003">
    <property type="protein sequence ID" value="MBM7120859.1"/>
    <property type="molecule type" value="Genomic_DNA"/>
</dbReference>
<dbReference type="Proteomes" id="UP001430065">
    <property type="component" value="Unassembled WGS sequence"/>
</dbReference>
<dbReference type="InterPro" id="IPR024447">
    <property type="entry name" value="YXWGXW_rpt"/>
</dbReference>
<dbReference type="Pfam" id="PF12779">
    <property type="entry name" value="WXXGXW"/>
    <property type="match status" value="1"/>
</dbReference>
<evidence type="ECO:0000256" key="1">
    <source>
        <dbReference type="SAM" id="SignalP"/>
    </source>
</evidence>
<keyword evidence="1" id="KW-0732">Signal</keyword>
<proteinExistence type="predicted"/>
<protein>
    <submittedName>
        <fullName evidence="2">YXWGXW repeat-containing protein</fullName>
    </submittedName>
</protein>
<dbReference type="PROSITE" id="PS51257">
    <property type="entry name" value="PROKAR_LIPOPROTEIN"/>
    <property type="match status" value="1"/>
</dbReference>
<organism evidence="2 3">
    <name type="scientific">Dyella kyungheensis</name>
    <dbReference type="NCBI Taxonomy" id="1242174"/>
    <lineage>
        <taxon>Bacteria</taxon>
        <taxon>Pseudomonadati</taxon>
        <taxon>Pseudomonadota</taxon>
        <taxon>Gammaproteobacteria</taxon>
        <taxon>Lysobacterales</taxon>
        <taxon>Rhodanobacteraceae</taxon>
        <taxon>Dyella</taxon>
    </lineage>
</organism>
<reference evidence="2 3" key="1">
    <citation type="submission" date="2020-10" db="EMBL/GenBank/DDBJ databases">
        <title>Phylogeny of dyella-like bacteria.</title>
        <authorList>
            <person name="Fu J."/>
        </authorList>
    </citation>
    <scope>NUCLEOTIDE SEQUENCE [LARGE SCALE GENOMIC DNA]</scope>
    <source>
        <strain evidence="2 3">THG-B117</strain>
    </source>
</reference>
<comment type="caution">
    <text evidence="2">The sequence shown here is derived from an EMBL/GenBank/DDBJ whole genome shotgun (WGS) entry which is preliminary data.</text>
</comment>
<feature type="signal peptide" evidence="1">
    <location>
        <begin position="1"/>
        <end position="17"/>
    </location>
</feature>
<evidence type="ECO:0000313" key="2">
    <source>
        <dbReference type="EMBL" id="MBM7120859.1"/>
    </source>
</evidence>
<feature type="chain" id="PRO_5045599276" evidence="1">
    <location>
        <begin position="18"/>
        <end position="117"/>
    </location>
</feature>
<name>A0ABS2JQL5_9GAMM</name>
<keyword evidence="3" id="KW-1185">Reference proteome</keyword>
<accession>A0ABS2JQL5</accession>